<dbReference type="PROSITE" id="PS00893">
    <property type="entry name" value="NUDIX_BOX"/>
    <property type="match status" value="1"/>
</dbReference>
<dbReference type="PANTHER" id="PTHR43046">
    <property type="entry name" value="GDP-MANNOSE MANNOSYL HYDROLASE"/>
    <property type="match status" value="1"/>
</dbReference>
<dbReference type="InterPro" id="IPR020476">
    <property type="entry name" value="Nudix_hydrolase"/>
</dbReference>
<dbReference type="EMBL" id="FOND01000015">
    <property type="protein sequence ID" value="SFF50364.1"/>
    <property type="molecule type" value="Genomic_DNA"/>
</dbReference>
<evidence type="ECO:0000256" key="2">
    <source>
        <dbReference type="ARBA" id="ARBA00005582"/>
    </source>
</evidence>
<dbReference type="Proteomes" id="UP000198589">
    <property type="component" value="Unassembled WGS sequence"/>
</dbReference>
<sequence>RDPRPCPGRFSGPPGTEDAPPHGRTLPTGVGRVRLSATPPVRSPSPARTGFTGRVLASTDGWTTCAQGHRHWGRAGAAGLLVHRDAADGPELLLQHRAWWSHHGGTWGTPGGALHAGESAADGALREVREELGLTAADLVLGVRSVDDHGGWSYTTVLARPVRPIEAADLRLDGESTGVAWVAVSDLAGVALHPGLAASLPRLRPLLAEAHR</sequence>
<feature type="non-terminal residue" evidence="7">
    <location>
        <position position="1"/>
    </location>
</feature>
<dbReference type="GO" id="GO:0016787">
    <property type="term" value="F:hydrolase activity"/>
    <property type="evidence" value="ECO:0007669"/>
    <property type="project" value="UniProtKB-KW"/>
</dbReference>
<evidence type="ECO:0000259" key="6">
    <source>
        <dbReference type="PROSITE" id="PS51462"/>
    </source>
</evidence>
<organism evidence="7 8">
    <name type="scientific">Blastococcus tunisiensis</name>
    <dbReference type="NCBI Taxonomy" id="1798228"/>
    <lineage>
        <taxon>Bacteria</taxon>
        <taxon>Bacillati</taxon>
        <taxon>Actinomycetota</taxon>
        <taxon>Actinomycetes</taxon>
        <taxon>Geodermatophilales</taxon>
        <taxon>Geodermatophilaceae</taxon>
        <taxon>Blastococcus</taxon>
    </lineage>
</organism>
<evidence type="ECO:0000256" key="4">
    <source>
        <dbReference type="RuleBase" id="RU003476"/>
    </source>
</evidence>
<evidence type="ECO:0000256" key="3">
    <source>
        <dbReference type="ARBA" id="ARBA00022801"/>
    </source>
</evidence>
<keyword evidence="3 4" id="KW-0378">Hydrolase</keyword>
<dbReference type="InterPro" id="IPR020084">
    <property type="entry name" value="NUDIX_hydrolase_CS"/>
</dbReference>
<dbReference type="InterPro" id="IPR015797">
    <property type="entry name" value="NUDIX_hydrolase-like_dom_sf"/>
</dbReference>
<keyword evidence="8" id="KW-1185">Reference proteome</keyword>
<comment type="similarity">
    <text evidence="2 4">Belongs to the Nudix hydrolase family.</text>
</comment>
<gene>
    <name evidence="7" type="ORF">SAMN05216574_11563</name>
</gene>
<dbReference type="Gene3D" id="3.90.79.10">
    <property type="entry name" value="Nucleoside Triphosphate Pyrophosphohydrolase"/>
    <property type="match status" value="1"/>
</dbReference>
<comment type="cofactor">
    <cofactor evidence="1">
        <name>Mg(2+)</name>
        <dbReference type="ChEBI" id="CHEBI:18420"/>
    </cofactor>
</comment>
<dbReference type="PRINTS" id="PR00502">
    <property type="entry name" value="NUDIXFAMILY"/>
</dbReference>
<dbReference type="SUPFAM" id="SSF55811">
    <property type="entry name" value="Nudix"/>
    <property type="match status" value="1"/>
</dbReference>
<protein>
    <submittedName>
        <fullName evidence="7">ADP-ribose pyrophosphatase YjhB, NUDIX family</fullName>
    </submittedName>
</protein>
<evidence type="ECO:0000313" key="8">
    <source>
        <dbReference type="Proteomes" id="UP000198589"/>
    </source>
</evidence>
<accession>A0A1I2J755</accession>
<proteinExistence type="inferred from homology"/>
<evidence type="ECO:0000256" key="1">
    <source>
        <dbReference type="ARBA" id="ARBA00001946"/>
    </source>
</evidence>
<dbReference type="PROSITE" id="PS51462">
    <property type="entry name" value="NUDIX"/>
    <property type="match status" value="1"/>
</dbReference>
<name>A0A1I2J755_9ACTN</name>
<dbReference type="InterPro" id="IPR000086">
    <property type="entry name" value="NUDIX_hydrolase_dom"/>
</dbReference>
<dbReference type="PANTHER" id="PTHR43046:SF2">
    <property type="entry name" value="8-OXO-DGTP DIPHOSPHATASE-RELATED"/>
    <property type="match status" value="1"/>
</dbReference>
<feature type="region of interest" description="Disordered" evidence="5">
    <location>
        <begin position="1"/>
        <end position="51"/>
    </location>
</feature>
<reference evidence="8" key="1">
    <citation type="submission" date="2016-10" db="EMBL/GenBank/DDBJ databases">
        <authorList>
            <person name="Varghese N."/>
            <person name="Submissions S."/>
        </authorList>
    </citation>
    <scope>NUCLEOTIDE SEQUENCE [LARGE SCALE GENOMIC DNA]</scope>
    <source>
        <strain evidence="8">DSM 46838</strain>
    </source>
</reference>
<evidence type="ECO:0000256" key="5">
    <source>
        <dbReference type="SAM" id="MobiDB-lite"/>
    </source>
</evidence>
<feature type="domain" description="Nudix hydrolase" evidence="6">
    <location>
        <begin position="72"/>
        <end position="205"/>
    </location>
</feature>
<dbReference type="Pfam" id="PF00293">
    <property type="entry name" value="NUDIX"/>
    <property type="match status" value="1"/>
</dbReference>
<evidence type="ECO:0000313" key="7">
    <source>
        <dbReference type="EMBL" id="SFF50364.1"/>
    </source>
</evidence>
<dbReference type="AlphaFoldDB" id="A0A1I2J755"/>